<protein>
    <submittedName>
        <fullName evidence="6">FMN reductase</fullName>
    </submittedName>
</protein>
<dbReference type="Proteomes" id="UP000198917">
    <property type="component" value="Unassembled WGS sequence"/>
</dbReference>
<comment type="similarity">
    <text evidence="1">Belongs to the SsuE family.</text>
</comment>
<dbReference type="InterPro" id="IPR029039">
    <property type="entry name" value="Flavoprotein-like_sf"/>
</dbReference>
<reference evidence="6 7" key="1">
    <citation type="submission" date="2016-10" db="EMBL/GenBank/DDBJ databases">
        <authorList>
            <person name="Varghese N."/>
            <person name="Submissions S."/>
        </authorList>
    </citation>
    <scope>NUCLEOTIDE SEQUENCE [LARGE SCALE GENOMIC DNA]</scope>
    <source>
        <strain evidence="6 7">PDC82</strain>
    </source>
</reference>
<evidence type="ECO:0000313" key="7">
    <source>
        <dbReference type="Proteomes" id="UP000198917"/>
    </source>
</evidence>
<keyword evidence="2" id="KW-0285">Flavoprotein</keyword>
<feature type="domain" description="NADPH-dependent FMN reductase-like" evidence="5">
    <location>
        <begin position="1"/>
        <end position="143"/>
    </location>
</feature>
<evidence type="ECO:0000256" key="2">
    <source>
        <dbReference type="ARBA" id="ARBA00022630"/>
    </source>
</evidence>
<dbReference type="InterPro" id="IPR005025">
    <property type="entry name" value="FMN_Rdtase-like_dom"/>
</dbReference>
<organism evidence="6 7">
    <name type="scientific">Agrobacterium fabrum</name>
    <dbReference type="NCBI Taxonomy" id="1176649"/>
    <lineage>
        <taxon>Bacteria</taxon>
        <taxon>Pseudomonadati</taxon>
        <taxon>Pseudomonadota</taxon>
        <taxon>Alphaproteobacteria</taxon>
        <taxon>Hyphomicrobiales</taxon>
        <taxon>Rhizobiaceae</taxon>
        <taxon>Rhizobium/Agrobacterium group</taxon>
        <taxon>Agrobacterium</taxon>
        <taxon>Agrobacterium tumefaciens complex</taxon>
    </lineage>
</organism>
<evidence type="ECO:0000256" key="1">
    <source>
        <dbReference type="ARBA" id="ARBA00005990"/>
    </source>
</evidence>
<keyword evidence="3" id="KW-0288">FMN</keyword>
<dbReference type="PANTHER" id="PTHR43408">
    <property type="entry name" value="FMN REDUCTASE (NADPH)"/>
    <property type="match status" value="1"/>
</dbReference>
<comment type="caution">
    <text evidence="6">The sequence shown here is derived from an EMBL/GenBank/DDBJ whole genome shotgun (WGS) entry which is preliminary data.</text>
</comment>
<evidence type="ECO:0000256" key="3">
    <source>
        <dbReference type="ARBA" id="ARBA00022643"/>
    </source>
</evidence>
<name>A0A7Z7BRT9_9HYPH</name>
<evidence type="ECO:0000259" key="5">
    <source>
        <dbReference type="Pfam" id="PF03358"/>
    </source>
</evidence>
<dbReference type="RefSeq" id="WP_092734513.1">
    <property type="nucleotide sequence ID" value="NZ_FNEW01000007.1"/>
</dbReference>
<proteinExistence type="inferred from homology"/>
<dbReference type="SUPFAM" id="SSF52218">
    <property type="entry name" value="Flavoproteins"/>
    <property type="match status" value="1"/>
</dbReference>
<dbReference type="InterPro" id="IPR051814">
    <property type="entry name" value="NAD(P)H-dep_FMN_reductase"/>
</dbReference>
<dbReference type="AlphaFoldDB" id="A0A7Z7BRT9"/>
<dbReference type="Gene3D" id="3.40.50.360">
    <property type="match status" value="1"/>
</dbReference>
<dbReference type="PANTHER" id="PTHR43408:SF2">
    <property type="entry name" value="FMN REDUCTASE (NADPH)"/>
    <property type="match status" value="1"/>
</dbReference>
<evidence type="ECO:0000256" key="4">
    <source>
        <dbReference type="ARBA" id="ARBA00023002"/>
    </source>
</evidence>
<dbReference type="GO" id="GO:0016491">
    <property type="term" value="F:oxidoreductase activity"/>
    <property type="evidence" value="ECO:0007669"/>
    <property type="project" value="UniProtKB-KW"/>
</dbReference>
<dbReference type="Pfam" id="PF03358">
    <property type="entry name" value="FMN_red"/>
    <property type="match status" value="1"/>
</dbReference>
<keyword evidence="4" id="KW-0560">Oxidoreductase</keyword>
<dbReference type="EMBL" id="FNEW01000007">
    <property type="protein sequence ID" value="SDK32878.1"/>
    <property type="molecule type" value="Genomic_DNA"/>
</dbReference>
<sequence length="184" mass="19318">MKVVAISGATRRPSKTSALLQALLTASVPLGADVAFYDLLDVGLSFGAAVGRGDLQASARHVLEAVEGADGLVIGSPVYKGAYTGQFKHFFDLVDPTALQGKPVSIAATGGGHRHALVVEQSLRPLFGFFGALTIPTAVYAAESDFVGYEPNDVALLERISRAGNEFRTILAALTKPQDIRYAS</sequence>
<gene>
    <name evidence="6" type="ORF">SAMN05428983_4593</name>
</gene>
<accession>A0A7Z7BRT9</accession>
<evidence type="ECO:0000313" key="6">
    <source>
        <dbReference type="EMBL" id="SDK32878.1"/>
    </source>
</evidence>